<proteinExistence type="predicted"/>
<dbReference type="Proteomes" id="UP000709466">
    <property type="component" value="Unassembled WGS sequence"/>
</dbReference>
<accession>A0ABX0VUV7</accession>
<name>A0ABX0VUV7_9RHOB</name>
<keyword evidence="2" id="KW-1185">Reference proteome</keyword>
<reference evidence="1 2" key="1">
    <citation type="submission" date="2020-03" db="EMBL/GenBank/DDBJ databases">
        <title>Bacterial isolates of synthetic phycosphere.</title>
        <authorList>
            <person name="Fu H."/>
            <person name="Moran M.A."/>
        </authorList>
    </citation>
    <scope>NUCLEOTIDE SEQUENCE [LARGE SCALE GENOMIC DNA]</scope>
    <source>
        <strain evidence="1 2">HF1</strain>
    </source>
</reference>
<organism evidence="1 2">
    <name type="scientific">Marivivens donghaensis</name>
    <dbReference type="NCBI Taxonomy" id="1699413"/>
    <lineage>
        <taxon>Bacteria</taxon>
        <taxon>Pseudomonadati</taxon>
        <taxon>Pseudomonadota</taxon>
        <taxon>Alphaproteobacteria</taxon>
        <taxon>Rhodobacterales</taxon>
        <taxon>Paracoccaceae</taxon>
        <taxon>Marivivens group</taxon>
        <taxon>Marivivens</taxon>
    </lineage>
</organism>
<comment type="caution">
    <text evidence="1">The sequence shown here is derived from an EMBL/GenBank/DDBJ whole genome shotgun (WGS) entry which is preliminary data.</text>
</comment>
<gene>
    <name evidence="1" type="ORF">HCZ30_00935</name>
</gene>
<dbReference type="EMBL" id="JAATOP010000001">
    <property type="protein sequence ID" value="NIY70996.1"/>
    <property type="molecule type" value="Genomic_DNA"/>
</dbReference>
<evidence type="ECO:0000313" key="1">
    <source>
        <dbReference type="EMBL" id="NIY70996.1"/>
    </source>
</evidence>
<protein>
    <submittedName>
        <fullName evidence="1">Uncharacterized protein</fullName>
    </submittedName>
</protein>
<dbReference type="RefSeq" id="WP_167635888.1">
    <property type="nucleotide sequence ID" value="NZ_JAATOP010000001.1"/>
</dbReference>
<sequence>MKQIVVNGVPQSLLRDGWWLDEHAKAFRSGAAKGSVSQTKPAEATDK</sequence>
<evidence type="ECO:0000313" key="2">
    <source>
        <dbReference type="Proteomes" id="UP000709466"/>
    </source>
</evidence>